<keyword evidence="2" id="KW-0964">Secreted</keyword>
<comment type="subcellular location">
    <subcellularLocation>
        <location evidence="1">Secreted</location>
    </subcellularLocation>
</comment>
<dbReference type="AlphaFoldDB" id="A0A1G6R0G4"/>
<dbReference type="GO" id="GO:0005576">
    <property type="term" value="C:extracellular region"/>
    <property type="evidence" value="ECO:0007669"/>
    <property type="project" value="UniProtKB-SubCell"/>
</dbReference>
<dbReference type="EMBL" id="FMZA01000025">
    <property type="protein sequence ID" value="SDC97487.1"/>
    <property type="molecule type" value="Genomic_DNA"/>
</dbReference>
<feature type="compositionally biased region" description="Low complexity" evidence="3">
    <location>
        <begin position="16"/>
        <end position="25"/>
    </location>
</feature>
<reference evidence="5 6" key="1">
    <citation type="submission" date="2016-10" db="EMBL/GenBank/DDBJ databases">
        <authorList>
            <person name="de Groot N.N."/>
        </authorList>
    </citation>
    <scope>NUCLEOTIDE SEQUENCE [LARGE SCALE GENOMIC DNA]</scope>
    <source>
        <strain evidence="5 6">DSM 45514</strain>
    </source>
</reference>
<name>A0A1G6R0G4_9BACL</name>
<sequence>MAAAFQLKGEAPPDSPQAQPSDQPANQTSDQKTPAEAPPAAPKPEEKSTGEKVVNGVLDFVGYHDAKAAITGVDENGNKVGVGERIFRGALVLPIAKPVKGVKMVAKYGDDVLAAGKKKFDDFARKGKKTACACPRGWDMPKGGGAIDGREYSEHALERMAPDTIEVRAKLERRAVEKGLKPGTKEFKNYVDPRGIPPSVVEDTIKNVKPVTGNRPKTLKYDGENATVITNTGGKVITVIPK</sequence>
<keyword evidence="6" id="KW-1185">Reference proteome</keyword>
<dbReference type="Proteomes" id="UP000199387">
    <property type="component" value="Unassembled WGS sequence"/>
</dbReference>
<evidence type="ECO:0000256" key="1">
    <source>
        <dbReference type="ARBA" id="ARBA00004613"/>
    </source>
</evidence>
<dbReference type="InterPro" id="IPR027797">
    <property type="entry name" value="PT-TG_dom"/>
</dbReference>
<dbReference type="OrthoDB" id="9816557at2"/>
<feature type="region of interest" description="Disordered" evidence="3">
    <location>
        <begin position="1"/>
        <end position="51"/>
    </location>
</feature>
<dbReference type="RefSeq" id="WP_091572882.1">
    <property type="nucleotide sequence ID" value="NZ_FMZA01000025.1"/>
</dbReference>
<evidence type="ECO:0000259" key="4">
    <source>
        <dbReference type="Pfam" id="PF14449"/>
    </source>
</evidence>
<organism evidence="5 6">
    <name type="scientific">Melghirimyces thermohalophilus</name>
    <dbReference type="NCBI Taxonomy" id="1236220"/>
    <lineage>
        <taxon>Bacteria</taxon>
        <taxon>Bacillati</taxon>
        <taxon>Bacillota</taxon>
        <taxon>Bacilli</taxon>
        <taxon>Bacillales</taxon>
        <taxon>Thermoactinomycetaceae</taxon>
        <taxon>Melghirimyces</taxon>
    </lineage>
</organism>
<accession>A0A1G6R0G4</accession>
<protein>
    <recommendedName>
        <fullName evidence="4">Pre-toxin TG domain-containing protein</fullName>
    </recommendedName>
</protein>
<feature type="domain" description="Pre-toxin TG" evidence="4">
    <location>
        <begin position="46"/>
        <end position="108"/>
    </location>
</feature>
<evidence type="ECO:0000313" key="6">
    <source>
        <dbReference type="Proteomes" id="UP000199387"/>
    </source>
</evidence>
<proteinExistence type="predicted"/>
<gene>
    <name evidence="5" type="ORF">SAMN04488112_1254</name>
</gene>
<evidence type="ECO:0000256" key="2">
    <source>
        <dbReference type="ARBA" id="ARBA00022525"/>
    </source>
</evidence>
<evidence type="ECO:0000256" key="3">
    <source>
        <dbReference type="SAM" id="MobiDB-lite"/>
    </source>
</evidence>
<evidence type="ECO:0000313" key="5">
    <source>
        <dbReference type="EMBL" id="SDC97487.1"/>
    </source>
</evidence>
<dbReference type="STRING" id="1236220.SAMN04488112_1254"/>
<dbReference type="Pfam" id="PF14449">
    <property type="entry name" value="PT-TG"/>
    <property type="match status" value="1"/>
</dbReference>